<name>A0AAJ4GDU8_LIMFE</name>
<evidence type="ECO:0000313" key="1">
    <source>
        <dbReference type="EMBL" id="QIX57662.1"/>
    </source>
</evidence>
<protein>
    <submittedName>
        <fullName evidence="1">Uncharacterized protein</fullName>
    </submittedName>
</protein>
<dbReference type="Proteomes" id="UP000503169">
    <property type="component" value="Chromosome"/>
</dbReference>
<organism evidence="1 2">
    <name type="scientific">Limosilactobacillus fermentum</name>
    <name type="common">Lactobacillus fermentum</name>
    <dbReference type="NCBI Taxonomy" id="1613"/>
    <lineage>
        <taxon>Bacteria</taxon>
        <taxon>Bacillati</taxon>
        <taxon>Bacillota</taxon>
        <taxon>Bacilli</taxon>
        <taxon>Lactobacillales</taxon>
        <taxon>Lactobacillaceae</taxon>
        <taxon>Limosilactobacillus</taxon>
    </lineage>
</organism>
<accession>A0AAJ4GDU8</accession>
<gene>
    <name evidence="1" type="ORF">HCY95_00054</name>
</gene>
<reference evidence="1 2" key="1">
    <citation type="submission" date="2020-04" db="EMBL/GenBank/DDBJ databases">
        <title>Novel strain L. Fermentum HFD1 producer antibacterial peptides.</title>
        <authorList>
            <person name="Ozhegov G.D."/>
            <person name="Pavlova A.S."/>
            <person name="Zhuravleva D.E."/>
            <person name="Gogoleva N.V."/>
            <person name="Shagimardanova E.I."/>
            <person name="Markelova M.I."/>
            <person name="Yarullina D.R."/>
            <person name="Kayumov A.R."/>
        </authorList>
    </citation>
    <scope>NUCLEOTIDE SEQUENCE [LARGE SCALE GENOMIC DNA]</scope>
    <source>
        <strain evidence="1 2">HFD1</strain>
    </source>
</reference>
<dbReference type="AlphaFoldDB" id="A0AAJ4GDU8"/>
<proteinExistence type="predicted"/>
<dbReference type="EMBL" id="CP050919">
    <property type="protein sequence ID" value="QIX57662.1"/>
    <property type="molecule type" value="Genomic_DNA"/>
</dbReference>
<evidence type="ECO:0000313" key="2">
    <source>
        <dbReference type="Proteomes" id="UP000503169"/>
    </source>
</evidence>
<sequence length="50" mass="5542">MLLRIERLALLMLVITYLSIIGENTPTSTSGGILASLKHDSAFSFALWYI</sequence>